<evidence type="ECO:0000256" key="7">
    <source>
        <dbReference type="SAM" id="Phobius"/>
    </source>
</evidence>
<feature type="transmembrane region" description="Helical" evidence="7">
    <location>
        <begin position="366"/>
        <end position="386"/>
    </location>
</feature>
<dbReference type="EMBL" id="BSVA01000001">
    <property type="protein sequence ID" value="GMA90626.1"/>
    <property type="molecule type" value="Genomic_DNA"/>
</dbReference>
<dbReference type="InterPro" id="IPR019108">
    <property type="entry name" value="Caa3_assmbl_CtaG-rel"/>
</dbReference>
<feature type="transmembrane region" description="Helical" evidence="7">
    <location>
        <begin position="431"/>
        <end position="455"/>
    </location>
</feature>
<name>A0ABQ6JQQ6_9MICO</name>
<keyword evidence="5 7" id="KW-0472">Membrane</keyword>
<feature type="transmembrane region" description="Helical" evidence="7">
    <location>
        <begin position="135"/>
        <end position="153"/>
    </location>
</feature>
<evidence type="ECO:0000256" key="5">
    <source>
        <dbReference type="ARBA" id="ARBA00023136"/>
    </source>
</evidence>
<evidence type="ECO:0000256" key="3">
    <source>
        <dbReference type="ARBA" id="ARBA00022692"/>
    </source>
</evidence>
<feature type="domain" description="Copper resistance protein D" evidence="8">
    <location>
        <begin position="224"/>
        <end position="320"/>
    </location>
</feature>
<dbReference type="Pfam" id="PF05425">
    <property type="entry name" value="CopD"/>
    <property type="match status" value="1"/>
</dbReference>
<evidence type="ECO:0000259" key="8">
    <source>
        <dbReference type="Pfam" id="PF05425"/>
    </source>
</evidence>
<keyword evidence="3 7" id="KW-0812">Transmembrane</keyword>
<feature type="region of interest" description="Disordered" evidence="6">
    <location>
        <begin position="624"/>
        <end position="716"/>
    </location>
</feature>
<evidence type="ECO:0000313" key="9">
    <source>
        <dbReference type="EMBL" id="GMA90626.1"/>
    </source>
</evidence>
<organism evidence="9 10">
    <name type="scientific">Homoserinibacter gongjuensis</name>
    <dbReference type="NCBI Taxonomy" id="1162968"/>
    <lineage>
        <taxon>Bacteria</taxon>
        <taxon>Bacillati</taxon>
        <taxon>Actinomycetota</taxon>
        <taxon>Actinomycetes</taxon>
        <taxon>Micrococcales</taxon>
        <taxon>Microbacteriaceae</taxon>
        <taxon>Homoserinibacter</taxon>
    </lineage>
</organism>
<feature type="region of interest" description="Disordered" evidence="6">
    <location>
        <begin position="589"/>
        <end position="611"/>
    </location>
</feature>
<protein>
    <recommendedName>
        <fullName evidence="8">Copper resistance protein D domain-containing protein</fullName>
    </recommendedName>
</protein>
<comment type="caution">
    <text evidence="9">The sequence shown here is derived from an EMBL/GenBank/DDBJ whole genome shotgun (WGS) entry which is preliminary data.</text>
</comment>
<dbReference type="Proteomes" id="UP001157069">
    <property type="component" value="Unassembled WGS sequence"/>
</dbReference>
<keyword evidence="10" id="KW-1185">Reference proteome</keyword>
<evidence type="ECO:0000256" key="4">
    <source>
        <dbReference type="ARBA" id="ARBA00022989"/>
    </source>
</evidence>
<feature type="transmembrane region" description="Helical" evidence="7">
    <location>
        <begin position="545"/>
        <end position="566"/>
    </location>
</feature>
<feature type="transmembrane region" description="Helical" evidence="7">
    <location>
        <begin position="261"/>
        <end position="281"/>
    </location>
</feature>
<feature type="transmembrane region" description="Helical" evidence="7">
    <location>
        <begin position="47"/>
        <end position="73"/>
    </location>
</feature>
<evidence type="ECO:0000256" key="6">
    <source>
        <dbReference type="SAM" id="MobiDB-lite"/>
    </source>
</evidence>
<feature type="compositionally biased region" description="Low complexity" evidence="6">
    <location>
        <begin position="693"/>
        <end position="710"/>
    </location>
</feature>
<feature type="transmembrane region" description="Helical" evidence="7">
    <location>
        <begin position="513"/>
        <end position="533"/>
    </location>
</feature>
<accession>A0ABQ6JQQ6</accession>
<feature type="transmembrane region" description="Helical" evidence="7">
    <location>
        <begin position="476"/>
        <end position="501"/>
    </location>
</feature>
<gene>
    <name evidence="9" type="ORF">GCM10025869_11550</name>
</gene>
<proteinExistence type="predicted"/>
<evidence type="ECO:0000313" key="10">
    <source>
        <dbReference type="Proteomes" id="UP001157069"/>
    </source>
</evidence>
<dbReference type="Pfam" id="PF09678">
    <property type="entry name" value="Caa3_CtaG"/>
    <property type="match status" value="1"/>
</dbReference>
<feature type="compositionally biased region" description="Basic residues" evidence="6">
    <location>
        <begin position="660"/>
        <end position="672"/>
    </location>
</feature>
<dbReference type="PANTHER" id="PTHR34820:SF4">
    <property type="entry name" value="INNER MEMBRANE PROTEIN YEBZ"/>
    <property type="match status" value="1"/>
</dbReference>
<evidence type="ECO:0000256" key="2">
    <source>
        <dbReference type="ARBA" id="ARBA00022475"/>
    </source>
</evidence>
<reference evidence="10" key="1">
    <citation type="journal article" date="2019" name="Int. J. Syst. Evol. Microbiol.">
        <title>The Global Catalogue of Microorganisms (GCM) 10K type strain sequencing project: providing services to taxonomists for standard genome sequencing and annotation.</title>
        <authorList>
            <consortium name="The Broad Institute Genomics Platform"/>
            <consortium name="The Broad Institute Genome Sequencing Center for Infectious Disease"/>
            <person name="Wu L."/>
            <person name="Ma J."/>
        </authorList>
    </citation>
    <scope>NUCLEOTIDE SEQUENCE [LARGE SCALE GENOMIC DNA]</scope>
    <source>
        <strain evidence="10">NBRC 108755</strain>
    </source>
</reference>
<sequence>MRRLAWVTGPALLLLAALAAVLIALAVGGGAAPLPLVDPGAVVRYGIPIATVLVDLGAAATIGALVLAVFALTPGEKAYDRAVDVAAAGAAVWTVASGAMAFLLFQSLHISAPTLDDVYGQQFGTFLTAVPVGRAWLTVTLVAAAATAVCFAVRNSTMLAITAGGSMLTLLLIAQQGHAGATADHNVAVSALWLHMVFAGLWVGGLLAVVLVRRLVDGDRLRVVLARYSSIALVCFIVVAVSGYVSAAIRIGELPELLTPYGLIVLGKVGALLALGAFGAVQRRWAISRMREGASRWWFRLLVLGEIAFMGIASGLAAGLARTAPPVEEIPATELANPTPAEYLTGRALPPELTPIRYLTEWQLELLWVLVAAFAAFFYLAGVWRLHRRGDRWPVYRTVLWLAGLASFVWVTNGAPAVYEQYLFSMHMLGHMVLTMAIPMLLVLAAPVTLAARAIRKRTDGSRGGREWILWAVQSPVANVLTNPIVAAAIFAISLWVFYYTPILRWAVTDHVGHLWMVAHFLISGYLFVLVLVGADPVRKRPPYALRLLLLLATMAFHAFFGLAIMSDTGLMLADWYGAMGRTWGCRRSRTRPGAAGSHGRSARSPPSRSPWWCRCSGPAATTARRSAATAPLTATARPSSRRTTRCSLTARMRAAGQRLSRRSRPSRRRAPARPPSRRNPPGRPPRTERPVRASTPTRRTATARRPAGARPRRPR</sequence>
<dbReference type="InterPro" id="IPR008457">
    <property type="entry name" value="Cu-R_CopD_dom"/>
</dbReference>
<feature type="transmembrane region" description="Helical" evidence="7">
    <location>
        <begin position="85"/>
        <end position="105"/>
    </location>
</feature>
<feature type="transmembrane region" description="Helical" evidence="7">
    <location>
        <begin position="301"/>
        <end position="321"/>
    </location>
</feature>
<comment type="subcellular location">
    <subcellularLocation>
        <location evidence="1">Cell membrane</location>
        <topology evidence="1">Multi-pass membrane protein</topology>
    </subcellularLocation>
</comment>
<dbReference type="PANTHER" id="PTHR34820">
    <property type="entry name" value="INNER MEMBRANE PROTEIN YEBZ"/>
    <property type="match status" value="1"/>
</dbReference>
<dbReference type="InterPro" id="IPR032694">
    <property type="entry name" value="CopC/D"/>
</dbReference>
<feature type="compositionally biased region" description="Low complexity" evidence="6">
    <location>
        <begin position="624"/>
        <end position="639"/>
    </location>
</feature>
<evidence type="ECO:0000256" key="1">
    <source>
        <dbReference type="ARBA" id="ARBA00004651"/>
    </source>
</evidence>
<feature type="compositionally biased region" description="Pro residues" evidence="6">
    <location>
        <begin position="673"/>
        <end position="685"/>
    </location>
</feature>
<feature type="transmembrane region" description="Helical" evidence="7">
    <location>
        <begin position="224"/>
        <end position="249"/>
    </location>
</feature>
<feature type="transmembrane region" description="Helical" evidence="7">
    <location>
        <begin position="160"/>
        <end position="179"/>
    </location>
</feature>
<keyword evidence="4 7" id="KW-1133">Transmembrane helix</keyword>
<feature type="transmembrane region" description="Helical" evidence="7">
    <location>
        <begin position="191"/>
        <end position="212"/>
    </location>
</feature>
<keyword evidence="2" id="KW-1003">Cell membrane</keyword>
<feature type="transmembrane region" description="Helical" evidence="7">
    <location>
        <begin position="398"/>
        <end position="419"/>
    </location>
</feature>